<dbReference type="PANTHER" id="PTHR34322">
    <property type="entry name" value="TRANSPOSASE, Y1_TNP DOMAIN-CONTAINING"/>
    <property type="match status" value="1"/>
</dbReference>
<dbReference type="InterPro" id="IPR036515">
    <property type="entry name" value="Transposase_17_sf"/>
</dbReference>
<sequence>MTKRDTPFRVGEWYHCYNRGIEERTTFEDSQDYSRFLELLYLANDESPLRRDDIGIRTFEEVLTIPRGKKLVAIGAFCLMPNNFNLVLNEVSEGGITAFMRKLGTAYTLYFNSRYKRTGNLFLKPFRSRHASSDRFVQNLINYVHARPAVFYEPEWKTNHVVDPQFLEEHLTAYPYSSLGAHIGTRTPNIPILDAQILSVAHTVPLQKMLQEARRYSADSGIS</sequence>
<proteinExistence type="predicted"/>
<dbReference type="SMART" id="SM01321">
    <property type="entry name" value="Y1_Tnp"/>
    <property type="match status" value="1"/>
</dbReference>
<dbReference type="STRING" id="1798516.A2950_00065"/>
<dbReference type="AlphaFoldDB" id="A0A1F6ESE1"/>
<dbReference type="Gene3D" id="3.30.70.1290">
    <property type="entry name" value="Transposase IS200-like"/>
    <property type="match status" value="1"/>
</dbReference>
<protein>
    <recommendedName>
        <fullName evidence="1">Transposase IS200-like domain-containing protein</fullName>
    </recommendedName>
</protein>
<dbReference type="SUPFAM" id="SSF143422">
    <property type="entry name" value="Transposase IS200-like"/>
    <property type="match status" value="1"/>
</dbReference>
<dbReference type="Proteomes" id="UP000176714">
    <property type="component" value="Unassembled WGS sequence"/>
</dbReference>
<name>A0A1F6ESE1_9BACT</name>
<gene>
    <name evidence="2" type="ORF">A2950_00065</name>
</gene>
<dbReference type="EMBL" id="MFMD01000029">
    <property type="protein sequence ID" value="OGG76362.1"/>
    <property type="molecule type" value="Genomic_DNA"/>
</dbReference>
<evidence type="ECO:0000259" key="1">
    <source>
        <dbReference type="SMART" id="SM01321"/>
    </source>
</evidence>
<comment type="caution">
    <text evidence="2">The sequence shown here is derived from an EMBL/GenBank/DDBJ whole genome shotgun (WGS) entry which is preliminary data.</text>
</comment>
<evidence type="ECO:0000313" key="2">
    <source>
        <dbReference type="EMBL" id="OGG76362.1"/>
    </source>
</evidence>
<evidence type="ECO:0000313" key="3">
    <source>
        <dbReference type="Proteomes" id="UP000176714"/>
    </source>
</evidence>
<dbReference type="GO" id="GO:0003677">
    <property type="term" value="F:DNA binding"/>
    <property type="evidence" value="ECO:0007669"/>
    <property type="project" value="InterPro"/>
</dbReference>
<dbReference type="InterPro" id="IPR002686">
    <property type="entry name" value="Transposase_17"/>
</dbReference>
<dbReference type="PANTHER" id="PTHR34322:SF2">
    <property type="entry name" value="TRANSPOSASE IS200-LIKE DOMAIN-CONTAINING PROTEIN"/>
    <property type="match status" value="1"/>
</dbReference>
<organism evidence="2 3">
    <name type="scientific">Candidatus Kaiserbacteria bacterium RIFCSPLOWO2_01_FULL_55_19</name>
    <dbReference type="NCBI Taxonomy" id="1798516"/>
    <lineage>
        <taxon>Bacteria</taxon>
        <taxon>Candidatus Kaiseribacteriota</taxon>
    </lineage>
</organism>
<reference evidence="2 3" key="1">
    <citation type="journal article" date="2016" name="Nat. Commun.">
        <title>Thousands of microbial genomes shed light on interconnected biogeochemical processes in an aquifer system.</title>
        <authorList>
            <person name="Anantharaman K."/>
            <person name="Brown C.T."/>
            <person name="Hug L.A."/>
            <person name="Sharon I."/>
            <person name="Castelle C.J."/>
            <person name="Probst A.J."/>
            <person name="Thomas B.C."/>
            <person name="Singh A."/>
            <person name="Wilkins M.J."/>
            <person name="Karaoz U."/>
            <person name="Brodie E.L."/>
            <person name="Williams K.H."/>
            <person name="Hubbard S.S."/>
            <person name="Banfield J.F."/>
        </authorList>
    </citation>
    <scope>NUCLEOTIDE SEQUENCE [LARGE SCALE GENOMIC DNA]</scope>
</reference>
<feature type="domain" description="Transposase IS200-like" evidence="1">
    <location>
        <begin position="9"/>
        <end position="147"/>
    </location>
</feature>
<dbReference type="GO" id="GO:0004803">
    <property type="term" value="F:transposase activity"/>
    <property type="evidence" value="ECO:0007669"/>
    <property type="project" value="InterPro"/>
</dbReference>
<dbReference type="GO" id="GO:0006313">
    <property type="term" value="P:DNA transposition"/>
    <property type="evidence" value="ECO:0007669"/>
    <property type="project" value="InterPro"/>
</dbReference>
<accession>A0A1F6ESE1</accession>